<dbReference type="Proteomes" id="UP000320209">
    <property type="component" value="Unassembled WGS sequence"/>
</dbReference>
<protein>
    <submittedName>
        <fullName evidence="2">Uncharacterized protein</fullName>
    </submittedName>
</protein>
<evidence type="ECO:0000313" key="2">
    <source>
        <dbReference type="EMBL" id="TQL68855.1"/>
    </source>
</evidence>
<proteinExistence type="predicted"/>
<feature type="region of interest" description="Disordered" evidence="1">
    <location>
        <begin position="149"/>
        <end position="190"/>
    </location>
</feature>
<keyword evidence="3" id="KW-1185">Reference proteome</keyword>
<name>A0A543A8D2_9ACTN</name>
<comment type="caution">
    <text evidence="2">The sequence shown here is derived from an EMBL/GenBank/DDBJ whole genome shotgun (WGS) entry which is preliminary data.</text>
</comment>
<dbReference type="AlphaFoldDB" id="A0A543A8D2"/>
<accession>A0A543A8D2</accession>
<dbReference type="EMBL" id="VFOV01000001">
    <property type="protein sequence ID" value="TQL68855.1"/>
    <property type="molecule type" value="Genomic_DNA"/>
</dbReference>
<reference evidence="2 3" key="1">
    <citation type="submission" date="2019-06" db="EMBL/GenBank/DDBJ databases">
        <title>Sequencing the genomes of 1000 actinobacteria strains.</title>
        <authorList>
            <person name="Klenk H.-P."/>
        </authorList>
    </citation>
    <scope>NUCLEOTIDE SEQUENCE [LARGE SCALE GENOMIC DNA]</scope>
    <source>
        <strain evidence="2 3">DSM 25218</strain>
    </source>
</reference>
<gene>
    <name evidence="2" type="ORF">FB381_2754</name>
</gene>
<evidence type="ECO:0000313" key="3">
    <source>
        <dbReference type="Proteomes" id="UP000320209"/>
    </source>
</evidence>
<feature type="compositionally biased region" description="Basic and acidic residues" evidence="1">
    <location>
        <begin position="149"/>
        <end position="170"/>
    </location>
</feature>
<evidence type="ECO:0000256" key="1">
    <source>
        <dbReference type="SAM" id="MobiDB-lite"/>
    </source>
</evidence>
<dbReference type="RefSeq" id="WP_141780788.1">
    <property type="nucleotide sequence ID" value="NZ_VFOV01000001.1"/>
</dbReference>
<organism evidence="2 3">
    <name type="scientific">Nocardioides albertanoniae</name>
    <dbReference type="NCBI Taxonomy" id="1175486"/>
    <lineage>
        <taxon>Bacteria</taxon>
        <taxon>Bacillati</taxon>
        <taxon>Actinomycetota</taxon>
        <taxon>Actinomycetes</taxon>
        <taxon>Propionibacteriales</taxon>
        <taxon>Nocardioidaceae</taxon>
        <taxon>Nocardioides</taxon>
    </lineage>
</organism>
<sequence>MSFVDSEGLRSLLFRLYGAGPDAWRDDPEVAELMAYTMEKYGALARRHGFEPADAAAAAYEVLRTRPVRKAEDPWAVVTHAVQLTMSAEDRAAGLLCAEARVRKADLAGFHDAQRLSDREHSLADYHPAFQVAPAHDLAILLADAERAKREQEKENAAKAHRDHEAHDGGEEPDADAVGNVDEPVEDKPEKEAPNAFFALDQIVEILVEFGWPEQTARAAMEYIGSRLMMSGTRQAAYERLRRERQPWLRFDLDLEVWGTLLRAVLGSPDPDRAKTLTGKGMWWRFCKGHETEQVLADTSLRRALVTSARYVRRRRSHV</sequence>
<dbReference type="OrthoDB" id="3239759at2"/>